<name>A0A1H8DWP7_STIAU</name>
<reference evidence="2" key="1">
    <citation type="submission" date="2016-10" db="EMBL/GenBank/DDBJ databases">
        <authorList>
            <person name="Varghese N."/>
            <person name="Submissions S."/>
        </authorList>
    </citation>
    <scope>NUCLEOTIDE SEQUENCE [LARGE SCALE GENOMIC DNA]</scope>
    <source>
        <strain evidence="2">DSM 17044</strain>
    </source>
</reference>
<proteinExistence type="predicted"/>
<evidence type="ECO:0000313" key="1">
    <source>
        <dbReference type="EMBL" id="SEN11633.1"/>
    </source>
</evidence>
<dbReference type="PROSITE" id="PS51257">
    <property type="entry name" value="PROKAR_LIPOPROTEIN"/>
    <property type="match status" value="1"/>
</dbReference>
<evidence type="ECO:0008006" key="3">
    <source>
        <dbReference type="Google" id="ProtNLM"/>
    </source>
</evidence>
<dbReference type="AlphaFoldDB" id="A0A1H8DWP7"/>
<protein>
    <recommendedName>
        <fullName evidence="3">Lipoprotein</fullName>
    </recommendedName>
</protein>
<gene>
    <name evidence="1" type="ORF">SAMN05444354_13125</name>
</gene>
<sequence>MGWFRSGMAVLSVMAMTGCPSEFGKDGRVAKAIHKDTVDLSIKRCSKARIEEVCGKGKQHTPECRDCLN</sequence>
<dbReference type="OrthoDB" id="9912080at2"/>
<organism evidence="1 2">
    <name type="scientific">Stigmatella aurantiaca</name>
    <dbReference type="NCBI Taxonomy" id="41"/>
    <lineage>
        <taxon>Bacteria</taxon>
        <taxon>Pseudomonadati</taxon>
        <taxon>Myxococcota</taxon>
        <taxon>Myxococcia</taxon>
        <taxon>Myxococcales</taxon>
        <taxon>Cystobacterineae</taxon>
        <taxon>Archangiaceae</taxon>
        <taxon>Stigmatella</taxon>
    </lineage>
</organism>
<accession>A0A1H8DWP7</accession>
<evidence type="ECO:0000313" key="2">
    <source>
        <dbReference type="Proteomes" id="UP000182719"/>
    </source>
</evidence>
<keyword evidence="2" id="KW-1185">Reference proteome</keyword>
<dbReference type="RefSeq" id="WP_075010994.1">
    <property type="nucleotide sequence ID" value="NZ_FOAP01000031.1"/>
</dbReference>
<dbReference type="Proteomes" id="UP000182719">
    <property type="component" value="Unassembled WGS sequence"/>
</dbReference>
<dbReference type="EMBL" id="FOAP01000031">
    <property type="protein sequence ID" value="SEN11633.1"/>
    <property type="molecule type" value="Genomic_DNA"/>
</dbReference>